<dbReference type="SMART" id="SM00422">
    <property type="entry name" value="HTH_MERR"/>
    <property type="match status" value="1"/>
</dbReference>
<proteinExistence type="predicted"/>
<feature type="domain" description="HTH merR-type" evidence="2">
    <location>
        <begin position="1"/>
        <end position="68"/>
    </location>
</feature>
<keyword evidence="4" id="KW-1185">Reference proteome</keyword>
<evidence type="ECO:0000259" key="2">
    <source>
        <dbReference type="PROSITE" id="PS50937"/>
    </source>
</evidence>
<gene>
    <name evidence="3" type="ORF">GCM10025874_20090</name>
</gene>
<dbReference type="Gene3D" id="1.10.1660.10">
    <property type="match status" value="1"/>
</dbReference>
<dbReference type="AlphaFoldDB" id="A0AA37XBJ3"/>
<dbReference type="PRINTS" id="PR00040">
    <property type="entry name" value="HTHMERR"/>
</dbReference>
<reference evidence="3 4" key="1">
    <citation type="journal article" date="2014" name="Int. J. Syst. Evol. Microbiol.">
        <title>Complete genome sequence of Corynebacterium casei LMG S-19264T (=DSM 44701T), isolated from a smear-ripened cheese.</title>
        <authorList>
            <consortium name="US DOE Joint Genome Institute (JGI-PGF)"/>
            <person name="Walter F."/>
            <person name="Albersmeier A."/>
            <person name="Kalinowski J."/>
            <person name="Ruckert C."/>
        </authorList>
    </citation>
    <scope>NUCLEOTIDE SEQUENCE [LARGE SCALE GENOMIC DNA]</scope>
    <source>
        <strain evidence="3 4">NBRC 112289</strain>
    </source>
</reference>
<name>A0AA37XBJ3_9MICO</name>
<dbReference type="PANTHER" id="PTHR30204:SF93">
    <property type="entry name" value="HTH MERR-TYPE DOMAIN-CONTAINING PROTEIN"/>
    <property type="match status" value="1"/>
</dbReference>
<dbReference type="GO" id="GO:0003700">
    <property type="term" value="F:DNA-binding transcription factor activity"/>
    <property type="evidence" value="ECO:0007669"/>
    <property type="project" value="InterPro"/>
</dbReference>
<dbReference type="PANTHER" id="PTHR30204">
    <property type="entry name" value="REDOX-CYCLING DRUG-SENSING TRANSCRIPTIONAL ACTIVATOR SOXR"/>
    <property type="match status" value="1"/>
</dbReference>
<accession>A0AA37XBJ3</accession>
<dbReference type="InterPro" id="IPR009061">
    <property type="entry name" value="DNA-bd_dom_put_sf"/>
</dbReference>
<dbReference type="InterPro" id="IPR000551">
    <property type="entry name" value="MerR-type_HTH_dom"/>
</dbReference>
<evidence type="ECO:0000313" key="4">
    <source>
        <dbReference type="Proteomes" id="UP001157160"/>
    </source>
</evidence>
<dbReference type="PROSITE" id="PS00552">
    <property type="entry name" value="HTH_MERR_1"/>
    <property type="match status" value="1"/>
</dbReference>
<evidence type="ECO:0000313" key="3">
    <source>
        <dbReference type="EMBL" id="GMA28756.1"/>
    </source>
</evidence>
<dbReference type="InterPro" id="IPR047057">
    <property type="entry name" value="MerR_fam"/>
</dbReference>
<protein>
    <recommendedName>
        <fullName evidence="2">HTH merR-type domain-containing protein</fullName>
    </recommendedName>
</protein>
<dbReference type="RefSeq" id="WP_284232239.1">
    <property type="nucleotide sequence ID" value="NZ_BSUL01000001.1"/>
</dbReference>
<comment type="caution">
    <text evidence="3">The sequence shown here is derived from an EMBL/GenBank/DDBJ whole genome shotgun (WGS) entry which is preliminary data.</text>
</comment>
<dbReference type="Pfam" id="PF13411">
    <property type="entry name" value="MerR_1"/>
    <property type="match status" value="1"/>
</dbReference>
<sequence>MRIGELATLSGVSVRALRYYEEQGLLAPARSASGQRIFGEGDRAEVLRIRALLAAGFCSSVIRGLLPAYRDGGTERIRSAIAAARARLETERRAIDAELDALAGLERELAPDVGVRVHAGRHAAIECSEAVAPDHRDRRLR</sequence>
<dbReference type="PROSITE" id="PS50937">
    <property type="entry name" value="HTH_MERR_2"/>
    <property type="match status" value="1"/>
</dbReference>
<keyword evidence="1" id="KW-0238">DNA-binding</keyword>
<organism evidence="3 4">
    <name type="scientific">Arenivirga flava</name>
    <dbReference type="NCBI Taxonomy" id="1930060"/>
    <lineage>
        <taxon>Bacteria</taxon>
        <taxon>Bacillati</taxon>
        <taxon>Actinomycetota</taxon>
        <taxon>Actinomycetes</taxon>
        <taxon>Micrococcales</taxon>
        <taxon>Microbacteriaceae</taxon>
        <taxon>Arenivirga</taxon>
    </lineage>
</organism>
<dbReference type="SUPFAM" id="SSF46955">
    <property type="entry name" value="Putative DNA-binding domain"/>
    <property type="match status" value="1"/>
</dbReference>
<dbReference type="Proteomes" id="UP001157160">
    <property type="component" value="Unassembled WGS sequence"/>
</dbReference>
<dbReference type="EMBL" id="BSUL01000001">
    <property type="protein sequence ID" value="GMA28756.1"/>
    <property type="molecule type" value="Genomic_DNA"/>
</dbReference>
<dbReference type="GO" id="GO:0003677">
    <property type="term" value="F:DNA binding"/>
    <property type="evidence" value="ECO:0007669"/>
    <property type="project" value="UniProtKB-KW"/>
</dbReference>
<evidence type="ECO:0000256" key="1">
    <source>
        <dbReference type="ARBA" id="ARBA00023125"/>
    </source>
</evidence>